<dbReference type="RefSeq" id="WP_321546803.1">
    <property type="nucleotide sequence ID" value="NZ_JAXIVS010000005.1"/>
</dbReference>
<gene>
    <name evidence="1" type="ORF">SYV04_16790</name>
</gene>
<dbReference type="NCBIfam" id="NF040700">
    <property type="entry name" value="VPA1262_N_dom"/>
    <property type="match status" value="1"/>
</dbReference>
<comment type="caution">
    <text evidence="1">The sequence shown here is derived from an EMBL/GenBank/DDBJ whole genome shotgun (WGS) entry which is preliminary data.</text>
</comment>
<evidence type="ECO:0000313" key="2">
    <source>
        <dbReference type="Proteomes" id="UP001291309"/>
    </source>
</evidence>
<organism evidence="1 2">
    <name type="scientific">Hyalangium rubrum</name>
    <dbReference type="NCBI Taxonomy" id="3103134"/>
    <lineage>
        <taxon>Bacteria</taxon>
        <taxon>Pseudomonadati</taxon>
        <taxon>Myxococcota</taxon>
        <taxon>Myxococcia</taxon>
        <taxon>Myxococcales</taxon>
        <taxon>Cystobacterineae</taxon>
        <taxon>Archangiaceae</taxon>
        <taxon>Hyalangium</taxon>
    </lineage>
</organism>
<proteinExistence type="predicted"/>
<keyword evidence="2" id="KW-1185">Reference proteome</keyword>
<name>A0ABU5H3P6_9BACT</name>
<protein>
    <submittedName>
        <fullName evidence="1">VPA1262 family N-terminal domain-containing protein</fullName>
    </submittedName>
</protein>
<dbReference type="Proteomes" id="UP001291309">
    <property type="component" value="Unassembled WGS sequence"/>
</dbReference>
<reference evidence="1 2" key="1">
    <citation type="submission" date="2023-12" db="EMBL/GenBank/DDBJ databases">
        <title>the genome sequence of Hyalangium sp. s54d21.</title>
        <authorList>
            <person name="Zhang X."/>
        </authorList>
    </citation>
    <scope>NUCLEOTIDE SEQUENCE [LARGE SCALE GENOMIC DNA]</scope>
    <source>
        <strain evidence="2">s54d21</strain>
    </source>
</reference>
<evidence type="ECO:0000313" key="1">
    <source>
        <dbReference type="EMBL" id="MDY7228078.1"/>
    </source>
</evidence>
<dbReference type="EMBL" id="JAXIVS010000005">
    <property type="protein sequence ID" value="MDY7228078.1"/>
    <property type="molecule type" value="Genomic_DNA"/>
</dbReference>
<accession>A0ABU5H3P6</accession>
<sequence>MRRAGVDHERGGRRMSSIQNLPAVDVLARAEEDFAGAELTLLYDRVDAEDKRLLVFAVVELLHENLEFGPELPVDHRDKDSYVRLGKSGHELNLRRVRLPVREALEWYRRCAAGQGTVPRTAYEKERSPDKAPFTLHLPSFAEEPPWPHVVLESESSFWSQAPFWGHRPGGTRRHQLIAESKNFTVSAWDERSEDMAREWLKDRFPVDIFERPRLLGSIHLVLTNPVFGKVHTRLNAEDPSQLFLQVQRWPGRALSGLRLHIRQERPTGSMALHVVPLEHSLTTLQLACDPHTVPYEIVSETHGLLYASTPSVFARQVQLSVHVERTVRQVSVPASSRKRGSETYSVSIAGAGEVLTSTSEEVLRPALDAILEDDQDFRRRKHALQLGQRWFDGHVEEATKFIRGLIQNASQDVLVIDAYFGWTELLRYALALSVRGAKMQIMTSKEYLEKKPEEDSPFTHGVLLADALRQVRAQDPSLDIEIRVGMGDKPPVHDRFLVLDEDTVWMLGSSLNELGNRGTTVIRLPHAQPVREPLLQHWAKALPLDAFMARPRTVPNPP</sequence>